<keyword evidence="2" id="KW-1185">Reference proteome</keyword>
<accession>A6UVY2</accession>
<reference evidence="1" key="1">
    <citation type="submission" date="2007-06" db="EMBL/GenBank/DDBJ databases">
        <title>Complete sequence of Methanococcus aeolicus Nankai-3.</title>
        <authorList>
            <consortium name="US DOE Joint Genome Institute"/>
            <person name="Copeland A."/>
            <person name="Lucas S."/>
            <person name="Lapidus A."/>
            <person name="Barry K."/>
            <person name="Glavina del Rio T."/>
            <person name="Dalin E."/>
            <person name="Tice H."/>
            <person name="Pitluck S."/>
            <person name="Chain P."/>
            <person name="Malfatti S."/>
            <person name="Shin M."/>
            <person name="Vergez L."/>
            <person name="Schmutz J."/>
            <person name="Larimer F."/>
            <person name="Land M."/>
            <person name="Hauser L."/>
            <person name="Kyrpides N."/>
            <person name="Lykidis A."/>
            <person name="Sieprawska-Lupa M."/>
            <person name="Whitman W.B."/>
            <person name="Richardson P."/>
        </authorList>
    </citation>
    <scope>NUCLEOTIDE SEQUENCE [LARGE SCALE GENOMIC DNA]</scope>
    <source>
        <strain evidence="1">Nankai-3</strain>
    </source>
</reference>
<dbReference type="EMBL" id="CP000743">
    <property type="protein sequence ID" value="ABR56654.1"/>
    <property type="molecule type" value="Genomic_DNA"/>
</dbReference>
<proteinExistence type="predicted"/>
<dbReference type="eggNOG" id="arCOG12662">
    <property type="taxonomic scope" value="Archaea"/>
</dbReference>
<dbReference type="STRING" id="419665.Maeo_1077"/>
<evidence type="ECO:0000313" key="1">
    <source>
        <dbReference type="EMBL" id="ABR56654.1"/>
    </source>
</evidence>
<dbReference type="OrthoDB" id="62726at2157"/>
<gene>
    <name evidence="1" type="ordered locus">Maeo_1077</name>
</gene>
<name>A6UVY2_META3</name>
<sequence>MSICLICTLGNRDIQFKKEHEQELKNILGDIFDNGKDLDSNELYLKKNNFLDHTCKILKNYDSIKNYITLPIIQPCLDYIENQLNGTVEKIILIPTNQQNENDLEDRYKKGDTFIEAEIIKRFLEENGFKDKVVIREAKFNASKLDIWFNHILNIIHNNYEIFDKIIFEISGGVPTSKESIRLATLFKEKIEVVEVSGGNINLENMSSFEKQIIKEKVKDIIKNYNYAGALSFKEYYTDDKKILNLIEHLNYRLNFDFYNALKSHEEERLKKLMRENNTIKKLKYLILELLDNMEIELRNRNYANFLARVYRLEEAMGQYFVLKWFEKTKTKISYKLGNNLPSGLIDTKDMGVDDLNNKLGSYLKYLVGGIQRGNSYNPPGIRKLANFIEEKCKKTNNGKTYYRTTINTPLYYELISYLYGNYSDEIRVYEKIQKKYKKNHNNLRHTTIVAHGFEGINKEKINKMLEQNGVNEDINNYFKSIKSEFFKIANSKEKENIFDKLNKEIINHL</sequence>
<dbReference type="RefSeq" id="WP_011973786.1">
    <property type="nucleotide sequence ID" value="NC_009635.1"/>
</dbReference>
<organism evidence="1 2">
    <name type="scientific">Methanococcus aeolicus (strain ATCC BAA-1280 / DSM 17508 / OCM 812 / Nankai-3)</name>
    <dbReference type="NCBI Taxonomy" id="419665"/>
    <lineage>
        <taxon>Archaea</taxon>
        <taxon>Methanobacteriati</taxon>
        <taxon>Methanobacteriota</taxon>
        <taxon>Methanomada group</taxon>
        <taxon>Methanococci</taxon>
        <taxon>Methanococcales</taxon>
        <taxon>Methanococcaceae</taxon>
        <taxon>Methanococcus</taxon>
    </lineage>
</organism>
<dbReference type="KEGG" id="mae:Maeo_1077"/>
<protein>
    <submittedName>
        <fullName evidence="1">Uncharacterized protein</fullName>
    </submittedName>
</protein>
<dbReference type="HOGENOM" id="CLU_524421_0_0_2"/>
<evidence type="ECO:0000313" key="2">
    <source>
        <dbReference type="Proteomes" id="UP000001106"/>
    </source>
</evidence>
<dbReference type="AlphaFoldDB" id="A6UVY2"/>
<dbReference type="Proteomes" id="UP000001106">
    <property type="component" value="Chromosome"/>
</dbReference>
<dbReference type="GeneID" id="5326295"/>